<dbReference type="PROSITE" id="PS50950">
    <property type="entry name" value="ZF_THAP"/>
    <property type="match status" value="2"/>
</dbReference>
<evidence type="ECO:0000313" key="9">
    <source>
        <dbReference type="RefSeq" id="XP_052130649.1"/>
    </source>
</evidence>
<organism evidence="8 9">
    <name type="scientific">Frankliniella occidentalis</name>
    <name type="common">Western flower thrips</name>
    <name type="synonym">Euthrips occidentalis</name>
    <dbReference type="NCBI Taxonomy" id="133901"/>
    <lineage>
        <taxon>Eukaryota</taxon>
        <taxon>Metazoa</taxon>
        <taxon>Ecdysozoa</taxon>
        <taxon>Arthropoda</taxon>
        <taxon>Hexapoda</taxon>
        <taxon>Insecta</taxon>
        <taxon>Pterygota</taxon>
        <taxon>Neoptera</taxon>
        <taxon>Paraneoptera</taxon>
        <taxon>Thysanoptera</taxon>
        <taxon>Terebrantia</taxon>
        <taxon>Thripoidea</taxon>
        <taxon>Thripidae</taxon>
        <taxon>Frankliniella</taxon>
    </lineage>
</organism>
<dbReference type="AlphaFoldDB" id="A0A9C6XTF9"/>
<dbReference type="InterPro" id="IPR006612">
    <property type="entry name" value="THAP_Znf"/>
</dbReference>
<dbReference type="Gene3D" id="6.20.210.20">
    <property type="entry name" value="THAP domain"/>
    <property type="match status" value="2"/>
</dbReference>
<dbReference type="InterPro" id="IPR027805">
    <property type="entry name" value="Transposase_HTH_dom"/>
</dbReference>
<name>A0A9C6XTF9_FRAOC</name>
<dbReference type="InterPro" id="IPR027806">
    <property type="entry name" value="HARBI1_dom"/>
</dbReference>
<dbReference type="RefSeq" id="XP_052130649.1">
    <property type="nucleotide sequence ID" value="XM_052274689.1"/>
</dbReference>
<gene>
    <name evidence="9" type="primary">LOC127751323</name>
</gene>
<dbReference type="Pfam" id="PF13359">
    <property type="entry name" value="DDE_Tnp_4"/>
    <property type="match status" value="1"/>
</dbReference>
<evidence type="ECO:0000256" key="1">
    <source>
        <dbReference type="ARBA" id="ARBA00001968"/>
    </source>
</evidence>
<feature type="domain" description="THAP-type" evidence="7">
    <location>
        <begin position="93"/>
        <end position="172"/>
    </location>
</feature>
<dbReference type="OrthoDB" id="8058223at2759"/>
<evidence type="ECO:0000259" key="7">
    <source>
        <dbReference type="PROSITE" id="PS50950"/>
    </source>
</evidence>
<evidence type="ECO:0000256" key="2">
    <source>
        <dbReference type="ARBA" id="ARBA00022723"/>
    </source>
</evidence>
<feature type="domain" description="THAP-type" evidence="7">
    <location>
        <begin position="10"/>
        <end position="84"/>
    </location>
</feature>
<keyword evidence="5 6" id="KW-0238">DNA-binding</keyword>
<dbReference type="InterPro" id="IPR038441">
    <property type="entry name" value="THAP_Znf_sf"/>
</dbReference>
<keyword evidence="4" id="KW-0862">Zinc</keyword>
<dbReference type="Pfam" id="PF05485">
    <property type="entry name" value="THAP"/>
    <property type="match status" value="2"/>
</dbReference>
<evidence type="ECO:0000313" key="8">
    <source>
        <dbReference type="Proteomes" id="UP000504606"/>
    </source>
</evidence>
<dbReference type="Pfam" id="PF13613">
    <property type="entry name" value="HTH_Tnp_4"/>
    <property type="match status" value="1"/>
</dbReference>
<comment type="cofactor">
    <cofactor evidence="1">
        <name>a divalent metal cation</name>
        <dbReference type="ChEBI" id="CHEBI:60240"/>
    </cofactor>
</comment>
<dbReference type="SMART" id="SM00980">
    <property type="entry name" value="THAP"/>
    <property type="match status" value="2"/>
</dbReference>
<dbReference type="SUPFAM" id="SSF57716">
    <property type="entry name" value="Glucocorticoid receptor-like (DNA-binding domain)"/>
    <property type="match status" value="2"/>
</dbReference>
<keyword evidence="2" id="KW-0479">Metal-binding</keyword>
<dbReference type="PANTHER" id="PTHR23080:SF141">
    <property type="entry name" value="TRANSPOSASE HELIX-TURN-HELIX DOMAIN-CONTAINING PROTEIN"/>
    <property type="match status" value="1"/>
</dbReference>
<dbReference type="GO" id="GO:0008270">
    <property type="term" value="F:zinc ion binding"/>
    <property type="evidence" value="ECO:0007669"/>
    <property type="project" value="UniProtKB-KW"/>
</dbReference>
<dbReference type="GeneID" id="127751323"/>
<evidence type="ECO:0000256" key="5">
    <source>
        <dbReference type="ARBA" id="ARBA00023125"/>
    </source>
</evidence>
<proteinExistence type="predicted"/>
<dbReference type="Proteomes" id="UP000504606">
    <property type="component" value="Unplaced"/>
</dbReference>
<dbReference type="PANTHER" id="PTHR23080">
    <property type="entry name" value="THAP DOMAIN PROTEIN"/>
    <property type="match status" value="1"/>
</dbReference>
<evidence type="ECO:0000256" key="6">
    <source>
        <dbReference type="PROSITE-ProRule" id="PRU00309"/>
    </source>
</evidence>
<dbReference type="SMART" id="SM00692">
    <property type="entry name" value="DM3"/>
    <property type="match status" value="2"/>
</dbReference>
<reference evidence="9" key="1">
    <citation type="submission" date="2025-08" db="UniProtKB">
        <authorList>
            <consortium name="RefSeq"/>
        </authorList>
    </citation>
    <scope>IDENTIFICATION</scope>
    <source>
        <tissue evidence="9">Whole organism</tissue>
    </source>
</reference>
<keyword evidence="8" id="KW-1185">Reference proteome</keyword>
<protein>
    <submittedName>
        <fullName evidence="9">Uncharacterized protein LOC127751323</fullName>
    </submittedName>
</protein>
<dbReference type="GO" id="GO:0003677">
    <property type="term" value="F:DNA binding"/>
    <property type="evidence" value="ECO:0007669"/>
    <property type="project" value="UniProtKB-UniRule"/>
</dbReference>
<accession>A0A9C6XTF9</accession>
<sequence>MSIVDNRSKSRKFCSVFGCRSRGGGMFKFPSDPKLQNEWRNVCKLIRTVSSTMYVCRRHFASSDLYQTTMGLTRVRRGAKPSLHLPTSSPVKLKAKQLCVVYGCETNRDETMDGTFHSFPRDAGRRTYWQLVCRLMRTTRNTRICNRHFRDSDFSLNGCSKILKRSARPCLQLPDCSNAITIDRTEDILNALLPTNCQESMCTIHSAYSSCETQLLTDQKLFKENYCEQMFSVNQIFQCSAAANNADDSLECEMPFSCIETKMSMAQTECSILLKLNVNSQLSSLIGVSLSLLESLSIISLDLLMDSNCSFLSMKMRISITLCKLKLNSSFTYLSSLFGVDSSECIKYFVQTLPLLAKVLKCSLYWTTKDEVRDNMSKYFVEYHDLRLVLDCIELSFSSECIDCTSHLHCFTQCKGMVKTLIGIAPCGLISFVSQTHASQISYSQIFKSSELFSKNLIDPYNDAIIVNNALGIHDLCSEMAFRVLCPSSFNFNFDSNVTEANVTSNVSFDAFVRDVKERLSVFQILKMKLLPCLIPFANDIIIVVTGIVNLTSPRK</sequence>
<keyword evidence="3 6" id="KW-0863">Zinc-finger</keyword>
<evidence type="ECO:0000256" key="4">
    <source>
        <dbReference type="ARBA" id="ARBA00022833"/>
    </source>
</evidence>
<evidence type="ECO:0000256" key="3">
    <source>
        <dbReference type="ARBA" id="ARBA00022771"/>
    </source>
</evidence>
<dbReference type="KEGG" id="foc:127751323"/>